<protein>
    <submittedName>
        <fullName evidence="7">Branched-chain amino acid transport system permease protein LivM (TC 3.A.1.4.1)</fullName>
    </submittedName>
</protein>
<dbReference type="AlphaFoldDB" id="A0A3B1CEJ0"/>
<dbReference type="InterPro" id="IPR043428">
    <property type="entry name" value="LivM-like"/>
</dbReference>
<dbReference type="PANTHER" id="PTHR30482">
    <property type="entry name" value="HIGH-AFFINITY BRANCHED-CHAIN AMINO ACID TRANSPORT SYSTEM PERMEASE"/>
    <property type="match status" value="1"/>
</dbReference>
<feature type="transmembrane region" description="Helical" evidence="6">
    <location>
        <begin position="28"/>
        <end position="47"/>
    </location>
</feature>
<evidence type="ECO:0000256" key="3">
    <source>
        <dbReference type="ARBA" id="ARBA00022692"/>
    </source>
</evidence>
<evidence type="ECO:0000256" key="1">
    <source>
        <dbReference type="ARBA" id="ARBA00004651"/>
    </source>
</evidence>
<accession>A0A3B1CEJ0</accession>
<feature type="transmembrane region" description="Helical" evidence="6">
    <location>
        <begin position="82"/>
        <end position="103"/>
    </location>
</feature>
<dbReference type="PANTHER" id="PTHR30482:SF10">
    <property type="entry name" value="HIGH-AFFINITY BRANCHED-CHAIN AMINO ACID TRANSPORT PROTEIN BRAE"/>
    <property type="match status" value="1"/>
</dbReference>
<dbReference type="InterPro" id="IPR001851">
    <property type="entry name" value="ABC_transp_permease"/>
</dbReference>
<feature type="transmembrane region" description="Helical" evidence="6">
    <location>
        <begin position="247"/>
        <end position="274"/>
    </location>
</feature>
<keyword evidence="5 6" id="KW-0472">Membrane</keyword>
<proteinExistence type="predicted"/>
<comment type="subcellular location">
    <subcellularLocation>
        <location evidence="1">Cell membrane</location>
        <topology evidence="1">Multi-pass membrane protein</topology>
    </subcellularLocation>
</comment>
<name>A0A3B1CEJ0_9ZZZZ</name>
<feature type="transmembrane region" description="Helical" evidence="6">
    <location>
        <begin position="59"/>
        <end position="76"/>
    </location>
</feature>
<dbReference type="EMBL" id="UOGA01000239">
    <property type="protein sequence ID" value="VAX23143.1"/>
    <property type="molecule type" value="Genomic_DNA"/>
</dbReference>
<dbReference type="GO" id="GO:0005886">
    <property type="term" value="C:plasma membrane"/>
    <property type="evidence" value="ECO:0007669"/>
    <property type="project" value="UniProtKB-SubCell"/>
</dbReference>
<feature type="transmembrane region" description="Helical" evidence="6">
    <location>
        <begin position="124"/>
        <end position="148"/>
    </location>
</feature>
<evidence type="ECO:0000256" key="2">
    <source>
        <dbReference type="ARBA" id="ARBA00022475"/>
    </source>
</evidence>
<dbReference type="CDD" id="cd06581">
    <property type="entry name" value="TM_PBP1_LivM_like"/>
    <property type="match status" value="1"/>
</dbReference>
<gene>
    <name evidence="7" type="ORF">MNBD_NITROSPINAE04-646</name>
</gene>
<evidence type="ECO:0000256" key="6">
    <source>
        <dbReference type="SAM" id="Phobius"/>
    </source>
</evidence>
<evidence type="ECO:0000256" key="4">
    <source>
        <dbReference type="ARBA" id="ARBA00022989"/>
    </source>
</evidence>
<organism evidence="7">
    <name type="scientific">hydrothermal vent metagenome</name>
    <dbReference type="NCBI Taxonomy" id="652676"/>
    <lineage>
        <taxon>unclassified sequences</taxon>
        <taxon>metagenomes</taxon>
        <taxon>ecological metagenomes</taxon>
    </lineage>
</organism>
<keyword evidence="3 6" id="KW-0812">Transmembrane</keyword>
<feature type="transmembrane region" description="Helical" evidence="6">
    <location>
        <begin position="160"/>
        <end position="180"/>
    </location>
</feature>
<keyword evidence="4 6" id="KW-1133">Transmembrane helix</keyword>
<dbReference type="GO" id="GO:0015658">
    <property type="term" value="F:branched-chain amino acid transmembrane transporter activity"/>
    <property type="evidence" value="ECO:0007669"/>
    <property type="project" value="InterPro"/>
</dbReference>
<evidence type="ECO:0000256" key="5">
    <source>
        <dbReference type="ARBA" id="ARBA00023136"/>
    </source>
</evidence>
<dbReference type="Pfam" id="PF02653">
    <property type="entry name" value="BPD_transp_2"/>
    <property type="match status" value="1"/>
</dbReference>
<reference evidence="7" key="1">
    <citation type="submission" date="2018-06" db="EMBL/GenBank/DDBJ databases">
        <authorList>
            <person name="Zhirakovskaya E."/>
        </authorList>
    </citation>
    <scope>NUCLEOTIDE SEQUENCE</scope>
</reference>
<feature type="transmembrane region" description="Helical" evidence="6">
    <location>
        <begin position="207"/>
        <end position="227"/>
    </location>
</feature>
<keyword evidence="2" id="KW-1003">Cell membrane</keyword>
<evidence type="ECO:0000313" key="7">
    <source>
        <dbReference type="EMBL" id="VAX23143.1"/>
    </source>
</evidence>
<feature type="transmembrane region" description="Helical" evidence="6">
    <location>
        <begin position="5"/>
        <end position="22"/>
    </location>
</feature>
<sequence length="350" mass="37948">MKAGAIYSVIAFTGFAVFPLVISNDYYLHLMILALMWVVIGSAWNILAGYTGQVSFGDAAFFGTGAYTAGLLVHHLGWSAWWGIPLGGVTATILAFPFGWICFRLRGAYFALVTLALNEIMRHIGTIWESLTEGMAGIMILQTFYAPVESPFGTLSSKTPYYYIILIIAAISIASVFIVMRSRLGYYFISIRENEDAAESLGIDTHFFKMISLCVAASLTGVAGGFYMNYMGFIDPETVFSLHDISIMAILVGIVGGVGTIYGPAVGAFIMVVAQELFRSGGFGLISSLAQSSGSKLVISISGHITEAHTLGFGILVILVIRFMPNGVVGDWHRLTNYISQKRSRQISEV</sequence>